<dbReference type="InterPro" id="IPR012337">
    <property type="entry name" value="RNaseH-like_sf"/>
</dbReference>
<protein>
    <submittedName>
        <fullName evidence="2">Ribonuclease D</fullName>
    </submittedName>
</protein>
<comment type="caution">
    <text evidence="2">The sequence shown here is derived from an EMBL/GenBank/DDBJ whole genome shotgun (WGS) entry which is preliminary data.</text>
</comment>
<dbReference type="Pfam" id="PF01612">
    <property type="entry name" value="DNA_pol_A_exo1"/>
    <property type="match status" value="1"/>
</dbReference>
<evidence type="ECO:0000259" key="1">
    <source>
        <dbReference type="SMART" id="SM00474"/>
    </source>
</evidence>
<feature type="domain" description="3'-5' exonuclease" evidence="1">
    <location>
        <begin position="1"/>
        <end position="184"/>
    </location>
</feature>
<dbReference type="GO" id="GO:0008408">
    <property type="term" value="F:3'-5' exonuclease activity"/>
    <property type="evidence" value="ECO:0007669"/>
    <property type="project" value="InterPro"/>
</dbReference>
<dbReference type="GO" id="GO:0006139">
    <property type="term" value="P:nucleobase-containing compound metabolic process"/>
    <property type="evidence" value="ECO:0007669"/>
    <property type="project" value="InterPro"/>
</dbReference>
<dbReference type="InterPro" id="IPR002562">
    <property type="entry name" value="3'-5'_exonuclease_dom"/>
</dbReference>
<dbReference type="InterPro" id="IPR036397">
    <property type="entry name" value="RNaseH_sf"/>
</dbReference>
<dbReference type="GO" id="GO:0003676">
    <property type="term" value="F:nucleic acid binding"/>
    <property type="evidence" value="ECO:0007669"/>
    <property type="project" value="InterPro"/>
</dbReference>
<reference evidence="2" key="1">
    <citation type="submission" date="2019-11" db="EMBL/GenBank/DDBJ databases">
        <title>Genomic insights into an expanded diversity of filamentous marine cyanobacteria reveals the extraordinary biosynthetic potential of Moorea and Okeania.</title>
        <authorList>
            <person name="Ferreira Leao T."/>
            <person name="Wang M."/>
            <person name="Moss N."/>
            <person name="Da Silva R."/>
            <person name="Sanders J."/>
            <person name="Nurk S."/>
            <person name="Gurevich A."/>
            <person name="Humphrey G."/>
            <person name="Reher R."/>
            <person name="Zhu Q."/>
            <person name="Belda-Ferre P."/>
            <person name="Glukhov E."/>
            <person name="Rex R."/>
            <person name="Dorrestein P.C."/>
            <person name="Knight R."/>
            <person name="Pevzner P."/>
            <person name="Gerwick W.H."/>
            <person name="Gerwick L."/>
        </authorList>
    </citation>
    <scope>NUCLEOTIDE SEQUENCE</scope>
    <source>
        <strain evidence="2">SIO1C4</strain>
    </source>
</reference>
<accession>A0A6B3N4K7</accession>
<dbReference type="PANTHER" id="PTHR47649:SF1">
    <property type="entry name" value="RIBONUCLEASE D"/>
    <property type="match status" value="1"/>
</dbReference>
<dbReference type="Gene3D" id="3.30.420.10">
    <property type="entry name" value="Ribonuclease H-like superfamily/Ribonuclease H"/>
    <property type="match status" value="1"/>
</dbReference>
<evidence type="ECO:0000313" key="2">
    <source>
        <dbReference type="EMBL" id="NER26507.1"/>
    </source>
</evidence>
<dbReference type="InterPro" id="IPR051086">
    <property type="entry name" value="RNase_D-like"/>
</dbReference>
<dbReference type="PANTHER" id="PTHR47649">
    <property type="entry name" value="RIBONUCLEASE D"/>
    <property type="match status" value="1"/>
</dbReference>
<dbReference type="EMBL" id="JAAHFQ010000033">
    <property type="protein sequence ID" value="NER26507.1"/>
    <property type="molecule type" value="Genomic_DNA"/>
</dbReference>
<sequence>MQYLTGFKDIQAVISKYSQTKILWIDTEIADYQTSKPRLSLIQVLDKPTQMGIDAAETERVSILDVLEKSEIIDEFIEKIIFNPDIEKVFHNASYDLRFLGNRQAQNVSCTLEMAKSIPYYLLPVPNFKLETLAEQLCHLSAVDKTQQGSDWGIRPLSRKQLHYAKMDPVYLARVHHRLLQLKQLANPDPVKEDLSALMIRYRQLEHQWKQIDTEINHIKNRIKAAMAAQEVSETAGFKLSSSKRTTKKAAFEQLAKLTQTLGIELDLPVTLTKAVQKQLGEAIEQLSLEEEVSTNWRLSIQELEDEDLPF</sequence>
<dbReference type="SMART" id="SM00474">
    <property type="entry name" value="35EXOc"/>
    <property type="match status" value="1"/>
</dbReference>
<proteinExistence type="predicted"/>
<dbReference type="AlphaFoldDB" id="A0A6B3N4K7"/>
<gene>
    <name evidence="2" type="ORF">F6J89_02480</name>
</gene>
<dbReference type="SUPFAM" id="SSF53098">
    <property type="entry name" value="Ribonuclease H-like"/>
    <property type="match status" value="1"/>
</dbReference>
<name>A0A6B3N4K7_9CYAN</name>
<organism evidence="2">
    <name type="scientific">Symploca sp. SIO1C4</name>
    <dbReference type="NCBI Taxonomy" id="2607765"/>
    <lineage>
        <taxon>Bacteria</taxon>
        <taxon>Bacillati</taxon>
        <taxon>Cyanobacteriota</taxon>
        <taxon>Cyanophyceae</taxon>
        <taxon>Coleofasciculales</taxon>
        <taxon>Coleofasciculaceae</taxon>
        <taxon>Symploca</taxon>
    </lineage>
</organism>